<dbReference type="SMART" id="SM00826">
    <property type="entry name" value="PKS_DH"/>
    <property type="match status" value="1"/>
</dbReference>
<dbReference type="InterPro" id="IPR016039">
    <property type="entry name" value="Thiolase-like"/>
</dbReference>
<dbReference type="Gene3D" id="3.90.180.10">
    <property type="entry name" value="Medium-chain alcohol dehydrogenases, catalytic domain"/>
    <property type="match status" value="1"/>
</dbReference>
<dbReference type="InterPro" id="IPR056501">
    <property type="entry name" value="NAD-bd_HRPKS_sdrA"/>
</dbReference>
<keyword evidence="13" id="KW-1185">Reference proteome</keyword>
<dbReference type="PANTHER" id="PTHR43775:SF29">
    <property type="entry name" value="ASPERFURANONE POLYKETIDE SYNTHASE AFOG-RELATED"/>
    <property type="match status" value="1"/>
</dbReference>
<dbReference type="Gene3D" id="3.40.366.10">
    <property type="entry name" value="Malonyl-Coenzyme A Acyl Carrier Protein, domain 2"/>
    <property type="match status" value="1"/>
</dbReference>
<dbReference type="InterPro" id="IPR014043">
    <property type="entry name" value="Acyl_transferase_dom"/>
</dbReference>
<dbReference type="Pfam" id="PF14765">
    <property type="entry name" value="PS-DH"/>
    <property type="match status" value="1"/>
</dbReference>
<evidence type="ECO:0000259" key="11">
    <source>
        <dbReference type="PROSITE" id="PS52019"/>
    </source>
</evidence>
<reference evidence="12 13" key="1">
    <citation type="journal article" date="2012" name="Eukaryot. Cell">
        <title>Genome sequence of the fungus Glarea lozoyensis: the first genome sequence of a species from the Helotiaceae family.</title>
        <authorList>
            <person name="Youssar L."/>
            <person name="Gruening B.A."/>
            <person name="Erxleben A."/>
            <person name="Guenther S."/>
            <person name="Huettel W."/>
        </authorList>
    </citation>
    <scope>NUCLEOTIDE SEQUENCE [LARGE SCALE GENOMIC DNA]</scope>
    <source>
        <strain evidence="13">ATCC 74030 / MF5533</strain>
    </source>
</reference>
<dbReference type="CDD" id="cd05195">
    <property type="entry name" value="enoyl_red"/>
    <property type="match status" value="1"/>
</dbReference>
<gene>
    <name evidence="12" type="ORF">M7I_7024</name>
</gene>
<keyword evidence="2" id="KW-0597">Phosphoprotein</keyword>
<dbReference type="InterPro" id="IPR042104">
    <property type="entry name" value="PKS_dehydratase_sf"/>
</dbReference>
<dbReference type="InterPro" id="IPR020843">
    <property type="entry name" value="ER"/>
</dbReference>
<evidence type="ECO:0000256" key="6">
    <source>
        <dbReference type="ARBA" id="ARBA00023268"/>
    </source>
</evidence>
<comment type="caution">
    <text evidence="8">Lacks conserved residue(s) required for the propagation of feature annotation.</text>
</comment>
<dbReference type="SUPFAM" id="SSF55048">
    <property type="entry name" value="Probable ACP-binding domain of malonyl-CoA ACP transacylase"/>
    <property type="match status" value="1"/>
</dbReference>
<dbReference type="Pfam" id="PF00698">
    <property type="entry name" value="Acyl_transf_1"/>
    <property type="match status" value="1"/>
</dbReference>
<evidence type="ECO:0000256" key="2">
    <source>
        <dbReference type="ARBA" id="ARBA00022553"/>
    </source>
</evidence>
<dbReference type="InterPro" id="IPR036291">
    <property type="entry name" value="NAD(P)-bd_dom_sf"/>
</dbReference>
<dbReference type="InterPro" id="IPR036736">
    <property type="entry name" value="ACP-like_sf"/>
</dbReference>
<dbReference type="PROSITE" id="PS52004">
    <property type="entry name" value="KS3_2"/>
    <property type="match status" value="1"/>
</dbReference>
<dbReference type="Gene3D" id="3.40.47.10">
    <property type="match status" value="1"/>
</dbReference>
<evidence type="ECO:0000259" key="9">
    <source>
        <dbReference type="PROSITE" id="PS50075"/>
    </source>
</evidence>
<dbReference type="EMBL" id="AGUE01000202">
    <property type="protein sequence ID" value="EHK97214.1"/>
    <property type="molecule type" value="Genomic_DNA"/>
</dbReference>
<sequence length="2199" mass="239630">MTAGIPMEKIAGSNTSVFSGCFSKDYFEAQARDPEQVTNSTAGNGTAMLNASVVTGADILLNPDSFISMSTLGALSKDGRCFAWDSRANGFGRGEGVAVMIIKPLETALRDGDRVHGVIRGIGLNQDGKTPTISSPSMEAQVKLIHETYKRAGLDIADTGYVEAHMTGTAAGDPIEAEALAQTFGKSRAADDPIYVGSVKTNVGHAEPVSGLAAIIKTCFALREGLIPRNLNYEVPHKNIPLKDWHLQVPTELMKWPVNKSLRASINNFGYGGTNAHVILEGAPAAPKPTNGTTNGIPNGTTNRHATDESRVYLLSARDATVAKAMANDFATHFPTKAVNTTLKPVQRLGFVFNGQGAQWYAMGRELILAYPTFGAQIREASEILSEYGAKWSLIDELMRDEKSTRINEVDISQPSTVAIQLCLVDLLKSWGITPAAVTSHSSGEIAAAYTVGALTFKEALGVIFYRGQLAVKLQKNSSVEGGMAAVGLGADGVEKYTTGLKSDGQVTVACINSSSSVTLSGDLEALDEVVARIDAEGIFVRKLKVPLAYHSHHMALISGEYTKCLTAILPEKAKSWDGILFSSPVTGEIVTSADVLSPSHWARNLTSPVLFSEAFESMCFNSDDSSNVDMILEIGAHSTLAGPIRQLLKARGAELPDHQVESKVIAPGATYIAMAIEATRLLTDPSEETIHHVGWYQFELTSLGPGDLWVENCKGFVTADIGNVVEAATTQWQAPPTEDTYFATKSASKVREITNESLFSRLQEMGIQHGPVFQNLTDSKATEGKGLTNFVIADVASTTHDYVLHPTTLDSIFQASFCCLPEERARSDLVLPRSIRAMYIPQKFKRQGGDKLQAFTELARLNRQGMTSNISVISTDVHEPKQTFFQMQDFFCQAVPRDTDEDMAEEISLCAKNCWVPDILHAIPEAIEKSLKSSINDVEIDEEKKRIRAAVYLIHDAVKELEEESSEDIDNWVWHHKLFYDWMKATVASADRGELREGSKNWTQTTQGMRQYLYDELEGSSPTDQMLVRIGQNLPAILRGEITTLELMMEGNLLNEHYGDQSASALRVLGHARTLLEIHAMKDPGAKILEIGGGTGGGAKVVLEAFDARARQEGFEGSLVGHYTFTDISQGFFAAARERFSAWEGMMDFKQLDIDEDPTTQGFEEGQYDMIIAGMVLHATKNLHRTLTHVRKLLKPGGKLILLESTKDRLDTQLIFGPLPGWWLAEEADRKMSPNASVEKWDEVLRETGFGGVDFDIFDYEEPEFQSTSTILATAMPIEGLQGPISIVHDASQDPSHPWFKHLCATIEAETGVSPVVECLDVVEVEDKICIVTAELQQPFLDGIDGPSFESLRGLLVNSKGVLWLSSGGLVDSAVPSFAATQGLLRTLRLEDSSKRYVQLDFETASDANEAWSKDKFGHIVHVLQQDFNFSLDKARMETEYSVKDSMLHVSRLIPDKKRNQIASTRDIDPEAELQPYYQTDRPLVWETSGSGMLSDLHFVDKLDLVGDVPSGFIEVESKAMGLNFRDVLVALGQLDEELIGHESGGIITRVGPDTEHSGLRVGDRVSACPVGRFATRALAHWTAVVKIPDDMSFEHAAAVPVTYGTAYHALFHVARIQKGETVLIHAAAGGFGQAAVVLAQYAGAEVFATCSSEYKRDIIHQQYNVPLDHILSSREPSFAPAIMAMTNGQGVDIVLNSLSGAMLKETWDCVARFGRFIEVGKVDLEAARRLDMSPFRRCTTFASVDLMQLREYNRPKTHEALVEGVRISYERGKAPILPITQYSMSDMEKAMRLMQSGKHTGKLLFVPSQEDKVKVISRVRPVSLSDPNATYLIVGGLTGIGYAVAEFLMSKGANHLLLVSRKATKHENAAKLHAQGAEYGCKIHIRDCDLTSESSLVALLKECSSSMPPIRGLINCAMVLDDTVFEHMKYEQWTNGIRSKIDTSRNLDKYLPKDISFFIMLASGLGVAGGSSQGNYAAGNAYQDALSRKRIKQGLASTTLDLCVIRKVGYVENRIAGGDDTIVSRFLKLGFGAVDVAVVLQLIESAIRDPRQSAQEDAQIVMGISEATCIAAANNGIPDRRYNALQMANRRGRDSGAGSASSGASPTAALLAEIFSLDLAEIDVALPLSRYGVDSLVAVELRNWLSGAIRAKVTVFEILQSTSLTEFAGLLAVKSEYVSAAAQEVVAEGAATEEVAK</sequence>
<dbReference type="PROSITE" id="PS50075">
    <property type="entry name" value="CARRIER"/>
    <property type="match status" value="1"/>
</dbReference>
<organism evidence="12 13">
    <name type="scientific">Glarea lozoyensis (strain ATCC 74030 / MF5533)</name>
    <dbReference type="NCBI Taxonomy" id="1104152"/>
    <lineage>
        <taxon>Eukaryota</taxon>
        <taxon>Fungi</taxon>
        <taxon>Dikarya</taxon>
        <taxon>Ascomycota</taxon>
        <taxon>Pezizomycotina</taxon>
        <taxon>Leotiomycetes</taxon>
        <taxon>Helotiales</taxon>
        <taxon>Helotiaceae</taxon>
        <taxon>Glarea</taxon>
    </lineage>
</organism>
<dbReference type="Pfam" id="PF16197">
    <property type="entry name" value="KAsynt_C_assoc"/>
    <property type="match status" value="1"/>
</dbReference>
<dbReference type="SMART" id="SM00825">
    <property type="entry name" value="PKS_KS"/>
    <property type="match status" value="1"/>
</dbReference>
<dbReference type="Pfam" id="PF02801">
    <property type="entry name" value="Ketoacyl-synt_C"/>
    <property type="match status" value="1"/>
</dbReference>
<dbReference type="SMART" id="SM00829">
    <property type="entry name" value="PKS_ER"/>
    <property type="match status" value="1"/>
</dbReference>
<dbReference type="Gene3D" id="3.40.50.720">
    <property type="entry name" value="NAD(P)-binding Rossmann-like Domain"/>
    <property type="match status" value="1"/>
</dbReference>
<dbReference type="PROSITE" id="PS52019">
    <property type="entry name" value="PKS_MFAS_DH"/>
    <property type="match status" value="1"/>
</dbReference>
<dbReference type="Pfam" id="PF23114">
    <property type="entry name" value="NAD-bd_HRPKS_sdrA"/>
    <property type="match status" value="1"/>
</dbReference>
<dbReference type="InterPro" id="IPR013968">
    <property type="entry name" value="PKS_KR"/>
</dbReference>
<evidence type="ECO:0000313" key="13">
    <source>
        <dbReference type="Proteomes" id="UP000005446"/>
    </source>
</evidence>
<evidence type="ECO:0000256" key="4">
    <source>
        <dbReference type="ARBA" id="ARBA00022857"/>
    </source>
</evidence>
<dbReference type="Pfam" id="PF00109">
    <property type="entry name" value="ketoacyl-synt"/>
    <property type="match status" value="1"/>
</dbReference>
<dbReference type="Pfam" id="PF13602">
    <property type="entry name" value="ADH_zinc_N_2"/>
    <property type="match status" value="1"/>
</dbReference>
<dbReference type="Gene3D" id="3.40.50.150">
    <property type="entry name" value="Vaccinia Virus protein VP39"/>
    <property type="match status" value="1"/>
</dbReference>
<evidence type="ECO:0000256" key="1">
    <source>
        <dbReference type="ARBA" id="ARBA00022450"/>
    </source>
</evidence>
<dbReference type="InterPro" id="IPR049551">
    <property type="entry name" value="PKS_DH_C"/>
</dbReference>
<dbReference type="InterPro" id="IPR016035">
    <property type="entry name" value="Acyl_Trfase/lysoPLipase"/>
</dbReference>
<dbReference type="InterPro" id="IPR009081">
    <property type="entry name" value="PP-bd_ACP"/>
</dbReference>
<dbReference type="InterPro" id="IPR020807">
    <property type="entry name" value="PKS_DH"/>
</dbReference>
<feature type="domain" description="Carrier" evidence="9">
    <location>
        <begin position="2103"/>
        <end position="2177"/>
    </location>
</feature>
<dbReference type="InterPro" id="IPR032821">
    <property type="entry name" value="PKS_assoc"/>
</dbReference>
<keyword evidence="4" id="KW-0521">NADP</keyword>
<dbReference type="CDD" id="cd00833">
    <property type="entry name" value="PKS"/>
    <property type="match status" value="1"/>
</dbReference>
<evidence type="ECO:0000313" key="12">
    <source>
        <dbReference type="EMBL" id="EHK97214.1"/>
    </source>
</evidence>
<dbReference type="InterPro" id="IPR014030">
    <property type="entry name" value="Ketoacyl_synth_N"/>
</dbReference>
<name>H0EW64_GLAL7</name>
<dbReference type="InterPro" id="IPR050091">
    <property type="entry name" value="PKS_NRPS_Biosynth_Enz"/>
</dbReference>
<dbReference type="HOGENOM" id="CLU_000022_31_0_1"/>
<protein>
    <submittedName>
        <fullName evidence="12">Putative Phthiocerol synthesis polyketide synthase type I PpsA</fullName>
    </submittedName>
</protein>
<dbReference type="Pfam" id="PF23297">
    <property type="entry name" value="ACP_SdgA_C"/>
    <property type="match status" value="1"/>
</dbReference>
<dbReference type="InterPro" id="IPR057326">
    <property type="entry name" value="KR_dom"/>
</dbReference>
<feature type="region of interest" description="N-terminal hotdog fold" evidence="8">
    <location>
        <begin position="584"/>
        <end position="725"/>
    </location>
</feature>
<evidence type="ECO:0000256" key="3">
    <source>
        <dbReference type="ARBA" id="ARBA00022679"/>
    </source>
</evidence>
<keyword evidence="3" id="KW-0808">Transferase</keyword>
<dbReference type="Pfam" id="PF08242">
    <property type="entry name" value="Methyltransf_12"/>
    <property type="match status" value="1"/>
</dbReference>
<evidence type="ECO:0000256" key="8">
    <source>
        <dbReference type="PROSITE-ProRule" id="PRU01363"/>
    </source>
</evidence>
<dbReference type="CDD" id="cd02440">
    <property type="entry name" value="AdoMet_MTases"/>
    <property type="match status" value="1"/>
</dbReference>
<dbReference type="InterPro" id="IPR016036">
    <property type="entry name" value="Malonyl_transacylase_ACP-bd"/>
</dbReference>
<dbReference type="OrthoDB" id="329835at2759"/>
<feature type="domain" description="PKS/mFAS DH" evidence="11">
    <location>
        <begin position="584"/>
        <end position="902"/>
    </location>
</feature>
<dbReference type="GO" id="GO:0031177">
    <property type="term" value="F:phosphopantetheine binding"/>
    <property type="evidence" value="ECO:0007669"/>
    <property type="project" value="InterPro"/>
</dbReference>
<dbReference type="InterPro" id="IPR013217">
    <property type="entry name" value="Methyltransf_12"/>
</dbReference>
<dbReference type="InParanoid" id="H0EW64"/>
<dbReference type="SUPFAM" id="SSF51735">
    <property type="entry name" value="NAD(P)-binding Rossmann-fold domains"/>
    <property type="match status" value="2"/>
</dbReference>
<keyword evidence="6" id="KW-0511">Multifunctional enzyme</keyword>
<dbReference type="FunFam" id="3.40.50.720:FF:000209">
    <property type="entry name" value="Polyketide synthase Pks12"/>
    <property type="match status" value="1"/>
</dbReference>
<keyword evidence="5" id="KW-0560">Oxidoreductase</keyword>
<keyword evidence="1" id="KW-0596">Phosphopantetheine</keyword>
<dbReference type="SMART" id="SM00822">
    <property type="entry name" value="PKS_KR"/>
    <property type="match status" value="1"/>
</dbReference>
<dbReference type="InterPro" id="IPR049900">
    <property type="entry name" value="PKS_mFAS_DH"/>
</dbReference>
<dbReference type="SUPFAM" id="SSF53335">
    <property type="entry name" value="S-adenosyl-L-methionine-dependent methyltransferases"/>
    <property type="match status" value="1"/>
</dbReference>
<evidence type="ECO:0000259" key="10">
    <source>
        <dbReference type="PROSITE" id="PS52004"/>
    </source>
</evidence>
<dbReference type="GO" id="GO:0030639">
    <property type="term" value="P:polyketide biosynthetic process"/>
    <property type="evidence" value="ECO:0007669"/>
    <property type="project" value="UniProtKB-ARBA"/>
</dbReference>
<feature type="region of interest" description="C-terminal hotdog fold" evidence="8">
    <location>
        <begin position="750"/>
        <end position="902"/>
    </location>
</feature>
<dbReference type="Gene3D" id="1.10.1200.10">
    <property type="entry name" value="ACP-like"/>
    <property type="match status" value="1"/>
</dbReference>
<dbReference type="InterPro" id="IPR001227">
    <property type="entry name" value="Ac_transferase_dom_sf"/>
</dbReference>
<evidence type="ECO:0000256" key="7">
    <source>
        <dbReference type="ARBA" id="ARBA00023315"/>
    </source>
</evidence>
<accession>H0EW64</accession>
<dbReference type="SMART" id="SM00827">
    <property type="entry name" value="PKS_AT"/>
    <property type="match status" value="1"/>
</dbReference>
<dbReference type="InterPro" id="IPR020841">
    <property type="entry name" value="PKS_Beta-ketoAc_synthase_dom"/>
</dbReference>
<dbReference type="GO" id="GO:0004312">
    <property type="term" value="F:fatty acid synthase activity"/>
    <property type="evidence" value="ECO:0007669"/>
    <property type="project" value="TreeGrafter"/>
</dbReference>
<dbReference type="PROSITE" id="PS00012">
    <property type="entry name" value="PHOSPHOPANTETHEINE"/>
    <property type="match status" value="1"/>
</dbReference>
<dbReference type="GO" id="GO:0016491">
    <property type="term" value="F:oxidoreductase activity"/>
    <property type="evidence" value="ECO:0007669"/>
    <property type="project" value="UniProtKB-KW"/>
</dbReference>
<dbReference type="GO" id="GO:0006633">
    <property type="term" value="P:fatty acid biosynthetic process"/>
    <property type="evidence" value="ECO:0007669"/>
    <property type="project" value="TreeGrafter"/>
</dbReference>
<dbReference type="Pfam" id="PF08659">
    <property type="entry name" value="KR"/>
    <property type="match status" value="1"/>
</dbReference>
<dbReference type="InterPro" id="IPR020806">
    <property type="entry name" value="PKS_PP-bd"/>
</dbReference>
<comment type="caution">
    <text evidence="12">The sequence shown here is derived from an EMBL/GenBank/DDBJ whole genome shotgun (WGS) entry which is preliminary data.</text>
</comment>
<dbReference type="SMART" id="SM00823">
    <property type="entry name" value="PKS_PP"/>
    <property type="match status" value="1"/>
</dbReference>
<feature type="domain" description="Ketosynthase family 3 (KS3)" evidence="10">
    <location>
        <begin position="1"/>
        <end position="282"/>
    </location>
</feature>
<dbReference type="InterPro" id="IPR006162">
    <property type="entry name" value="Ppantetheine_attach_site"/>
</dbReference>
<dbReference type="Proteomes" id="UP000005446">
    <property type="component" value="Unassembled WGS sequence"/>
</dbReference>
<dbReference type="SUPFAM" id="SSF53901">
    <property type="entry name" value="Thiolase-like"/>
    <property type="match status" value="1"/>
</dbReference>
<dbReference type="SUPFAM" id="SSF52151">
    <property type="entry name" value="FabD/lysophospholipase-like"/>
    <property type="match status" value="1"/>
</dbReference>
<dbReference type="SUPFAM" id="SSF50129">
    <property type="entry name" value="GroES-like"/>
    <property type="match status" value="1"/>
</dbReference>
<dbReference type="InterPro" id="IPR011032">
    <property type="entry name" value="GroES-like_sf"/>
</dbReference>
<keyword evidence="7" id="KW-0012">Acyltransferase</keyword>
<dbReference type="InterPro" id="IPR029063">
    <property type="entry name" value="SAM-dependent_MTases_sf"/>
</dbReference>
<dbReference type="PANTHER" id="PTHR43775">
    <property type="entry name" value="FATTY ACID SYNTHASE"/>
    <property type="match status" value="1"/>
</dbReference>
<dbReference type="SUPFAM" id="SSF47336">
    <property type="entry name" value="ACP-like"/>
    <property type="match status" value="1"/>
</dbReference>
<dbReference type="GO" id="GO:1901336">
    <property type="term" value="P:lactone biosynthetic process"/>
    <property type="evidence" value="ECO:0007669"/>
    <property type="project" value="UniProtKB-ARBA"/>
</dbReference>
<dbReference type="InterPro" id="IPR014031">
    <property type="entry name" value="Ketoacyl_synth_C"/>
</dbReference>
<evidence type="ECO:0000256" key="5">
    <source>
        <dbReference type="ARBA" id="ARBA00023002"/>
    </source>
</evidence>
<proteinExistence type="predicted"/>
<dbReference type="Gene3D" id="3.10.129.110">
    <property type="entry name" value="Polyketide synthase dehydratase"/>
    <property type="match status" value="1"/>
</dbReference>